<reference evidence="1 2" key="1">
    <citation type="submission" date="2024-09" db="EMBL/GenBank/DDBJ databases">
        <authorList>
            <person name="Sun Q."/>
            <person name="Mori K."/>
        </authorList>
    </citation>
    <scope>NUCLEOTIDE SEQUENCE [LARGE SCALE GENOMIC DNA]</scope>
    <source>
        <strain evidence="1 2">CECT 8365</strain>
    </source>
</reference>
<protein>
    <recommendedName>
        <fullName evidence="3">SMI1/KNR4 family protein SUKH-1</fullName>
    </recommendedName>
</protein>
<keyword evidence="2" id="KW-1185">Reference proteome</keyword>
<gene>
    <name evidence="1" type="ORF">ACFFVK_08210</name>
</gene>
<evidence type="ECO:0000313" key="2">
    <source>
        <dbReference type="Proteomes" id="UP001589562"/>
    </source>
</evidence>
<name>A0ABV5H9H0_9FLAO</name>
<proteinExistence type="predicted"/>
<organism evidence="1 2">
    <name type="scientific">Flavobacterium gyeonganense</name>
    <dbReference type="NCBI Taxonomy" id="1310418"/>
    <lineage>
        <taxon>Bacteria</taxon>
        <taxon>Pseudomonadati</taxon>
        <taxon>Bacteroidota</taxon>
        <taxon>Flavobacteriia</taxon>
        <taxon>Flavobacteriales</taxon>
        <taxon>Flavobacteriaceae</taxon>
        <taxon>Flavobacterium</taxon>
    </lineage>
</organism>
<evidence type="ECO:0000313" key="1">
    <source>
        <dbReference type="EMBL" id="MFB9108559.1"/>
    </source>
</evidence>
<accession>A0ABV5H9H0</accession>
<dbReference type="EMBL" id="JBHMFE010000013">
    <property type="protein sequence ID" value="MFB9108559.1"/>
    <property type="molecule type" value="Genomic_DNA"/>
</dbReference>
<sequence>MTKNIYKEYFETLKSYLTILDIDKDERVVGCSEEEIDSLKSTKGNFPIVYEEYLRNIGKKFLFEFMDAEDMAFEDLDYINEFAEEVFENNSLKPKKEFLVISERRSDYISLIFTGEENPPVWIMSEYWDESDGENLSVRTESFTDLMNAFFRKTLQNQTASFHFVSNEIKDSETYIRNKYIAWAKGLNEIVSKIDLYRTENHLVRQLNEYLLDYYIPNKNTFFEILKERKT</sequence>
<dbReference type="RefSeq" id="WP_223682471.1">
    <property type="nucleotide sequence ID" value="NZ_CP121112.1"/>
</dbReference>
<evidence type="ECO:0008006" key="3">
    <source>
        <dbReference type="Google" id="ProtNLM"/>
    </source>
</evidence>
<comment type="caution">
    <text evidence="1">The sequence shown here is derived from an EMBL/GenBank/DDBJ whole genome shotgun (WGS) entry which is preliminary data.</text>
</comment>
<dbReference type="Proteomes" id="UP001589562">
    <property type="component" value="Unassembled WGS sequence"/>
</dbReference>